<comment type="catalytic activity">
    <reaction evidence="16">
        <text>(R)-pantoate + beta-alanine + ATP = (R)-pantothenate + AMP + diphosphate + H(+)</text>
        <dbReference type="Rhea" id="RHEA:10912"/>
        <dbReference type="ChEBI" id="CHEBI:15378"/>
        <dbReference type="ChEBI" id="CHEBI:15980"/>
        <dbReference type="ChEBI" id="CHEBI:29032"/>
        <dbReference type="ChEBI" id="CHEBI:30616"/>
        <dbReference type="ChEBI" id="CHEBI:33019"/>
        <dbReference type="ChEBI" id="CHEBI:57966"/>
        <dbReference type="ChEBI" id="CHEBI:456215"/>
        <dbReference type="EC" id="6.3.2.1"/>
    </reaction>
</comment>
<dbReference type="Gene3D" id="3.40.50.620">
    <property type="entry name" value="HUPs"/>
    <property type="match status" value="1"/>
</dbReference>
<name>A0AAD4EYR8_9PEZI</name>
<evidence type="ECO:0000313" key="20">
    <source>
        <dbReference type="Proteomes" id="UP001197093"/>
    </source>
</evidence>
<sequence>MRWTLASLIPAFAVPALGYSQRHCSTCVKGRSFSNQTAINQTQPQVQPLFLNERSKGFAVNGTGIPLVDFDVGESYAGLLPIGNDTSSELYFWFFPSTNPVAQQNKEILIYLTGGPGCSSIGELLQQNGPLSWPPGTLEPIQNNWSWHRLTNVVWIDQPVGTGFSQGIPTAASEEDVAQQFLGWWKNFVDTFALQGYTVYVTGSSYGGMYAPFISSAMLDQNDKEYFNVSGMAVWDGLYSKIPLTEDIPVASFVNKWQTALPFNDTFMAGIKAIDEQCGYTAYLDEFLVFPPAGPQPSILPGEDPLTGLAKPECALYIAVFLAAKELNPCLNAFDVTSHCPILFDPIGFAGGTFTLPPSFPVPYFDLPTVKSALNAPPNVTWTFCQNPAVNPVFTNNIDQSLNSGPGSQPVLPGIIERTGNVILGHGSRDFLVLPEATLLTIQNLTWQGAMGFQAKPEEPLFVPFHDNGALPGAAVATGAGVVGSSHSERGLTWFGAAMAGHLLAMDQPAVAFRMVEVLLGRVEGFESTEGFTVDMGGAPAPGGEFGAGTVEPTLPLLRHAARPAIALVRSRALLIRQSLALSSTQPPPHAQQILVRTPSVRTMASRACSSSSSSSSSSPSRGGLEKLPSSSIRVLRTVEALRRWRRPHTLDQRSVALVPTMGALHAGHLSLIRAAARENHHVVVSVYVNPAQFGVREDLASYPVTWDADVAELVRLDRELADDGENLGRISAVFAPTTAEMYPGGFPGQEGDSKGSFVTITPVGEVLEGKTRPTFFRGVATVCMKLFNIVQPERVYFGQKDVQQTVVIRRLVRDFMLPIEVVVGPTTRAEDGLALSSRNVYLGERRRAVATVLYQALRAAEEAYKSGERDRSSVLGAAEKSVNDALAKQMALGPEKRVQFEVDYISLADPDTMEELQVVDPAKGGILSGAVKMLPVEAPQEGEDLGHSGGPAVRLIDNIILQPVEQ</sequence>
<keyword evidence="6" id="KW-0436">Ligase</keyword>
<dbReference type="FunFam" id="3.30.1300.10:FF:000002">
    <property type="entry name" value="Pantoate--beta-alanine ligase"/>
    <property type="match status" value="1"/>
</dbReference>
<organism evidence="19 20">
    <name type="scientific">Staphylotrichum longicolle</name>
    <dbReference type="NCBI Taxonomy" id="669026"/>
    <lineage>
        <taxon>Eukaryota</taxon>
        <taxon>Fungi</taxon>
        <taxon>Dikarya</taxon>
        <taxon>Ascomycota</taxon>
        <taxon>Pezizomycotina</taxon>
        <taxon>Sordariomycetes</taxon>
        <taxon>Sordariomycetidae</taxon>
        <taxon>Sordariales</taxon>
        <taxon>Chaetomiaceae</taxon>
        <taxon>Staphylotrichum</taxon>
    </lineage>
</organism>
<evidence type="ECO:0000256" key="4">
    <source>
        <dbReference type="ARBA" id="ARBA00012219"/>
    </source>
</evidence>
<dbReference type="GO" id="GO:0005524">
    <property type="term" value="F:ATP binding"/>
    <property type="evidence" value="ECO:0007669"/>
    <property type="project" value="UniProtKB-KW"/>
</dbReference>
<dbReference type="Pfam" id="PF02569">
    <property type="entry name" value="Pantoate_ligase"/>
    <property type="match status" value="1"/>
</dbReference>
<dbReference type="Pfam" id="PF00450">
    <property type="entry name" value="Peptidase_S10"/>
    <property type="match status" value="1"/>
</dbReference>
<dbReference type="NCBIfam" id="TIGR00018">
    <property type="entry name" value="panC"/>
    <property type="match status" value="1"/>
</dbReference>
<evidence type="ECO:0000256" key="11">
    <source>
        <dbReference type="ARBA" id="ARBA00022801"/>
    </source>
</evidence>
<evidence type="ECO:0000256" key="17">
    <source>
        <dbReference type="SAM" id="MobiDB-lite"/>
    </source>
</evidence>
<keyword evidence="9" id="KW-0645">Protease</keyword>
<dbReference type="SUPFAM" id="SSF53474">
    <property type="entry name" value="alpha/beta-Hydrolases"/>
    <property type="match status" value="1"/>
</dbReference>
<keyword evidence="20" id="KW-1185">Reference proteome</keyword>
<evidence type="ECO:0000313" key="19">
    <source>
        <dbReference type="EMBL" id="KAG7288187.1"/>
    </source>
</evidence>
<evidence type="ECO:0000256" key="6">
    <source>
        <dbReference type="ARBA" id="ARBA00022598"/>
    </source>
</evidence>
<evidence type="ECO:0000256" key="10">
    <source>
        <dbReference type="ARBA" id="ARBA00022741"/>
    </source>
</evidence>
<keyword evidence="7" id="KW-0121">Carboxypeptidase</keyword>
<dbReference type="InterPro" id="IPR014729">
    <property type="entry name" value="Rossmann-like_a/b/a_fold"/>
</dbReference>
<keyword evidence="10" id="KW-0547">Nucleotide-binding</keyword>
<evidence type="ECO:0000256" key="16">
    <source>
        <dbReference type="ARBA" id="ARBA00048258"/>
    </source>
</evidence>
<dbReference type="Gene3D" id="3.30.1300.10">
    <property type="entry name" value="Pantoate-beta-alanine ligase, C-terminal domain"/>
    <property type="match status" value="1"/>
</dbReference>
<feature type="compositionally biased region" description="Low complexity" evidence="17">
    <location>
        <begin position="610"/>
        <end position="621"/>
    </location>
</feature>
<dbReference type="AlphaFoldDB" id="A0AAD4EYR8"/>
<feature type="chain" id="PRO_5042153958" description="Pantoate--beta-alanine ligase" evidence="18">
    <location>
        <begin position="19"/>
        <end position="967"/>
    </location>
</feature>
<accession>A0AAD4EYR8</accession>
<dbReference type="Proteomes" id="UP001197093">
    <property type="component" value="Unassembled WGS sequence"/>
</dbReference>
<dbReference type="InterPro" id="IPR003721">
    <property type="entry name" value="Pantoate_ligase"/>
</dbReference>
<dbReference type="GO" id="GO:0015940">
    <property type="term" value="P:pantothenate biosynthetic process"/>
    <property type="evidence" value="ECO:0007669"/>
    <property type="project" value="UniProtKB-KW"/>
</dbReference>
<dbReference type="EC" id="6.3.2.1" evidence="4"/>
<dbReference type="HAMAP" id="MF_00158">
    <property type="entry name" value="PanC"/>
    <property type="match status" value="1"/>
</dbReference>
<keyword evidence="12" id="KW-0067">ATP-binding</keyword>
<evidence type="ECO:0000256" key="14">
    <source>
        <dbReference type="ARBA" id="ARBA00029902"/>
    </source>
</evidence>
<keyword evidence="13" id="KW-0325">Glycoprotein</keyword>
<comment type="similarity">
    <text evidence="2">Belongs to the pantothenate synthetase family.</text>
</comment>
<dbReference type="PANTHER" id="PTHR21299:SF1">
    <property type="entry name" value="PANTOATE--BETA-ALANINE LIGASE"/>
    <property type="match status" value="1"/>
</dbReference>
<evidence type="ECO:0000256" key="13">
    <source>
        <dbReference type="ARBA" id="ARBA00023180"/>
    </source>
</evidence>
<evidence type="ECO:0000256" key="1">
    <source>
        <dbReference type="ARBA" id="ARBA00004990"/>
    </source>
</evidence>
<evidence type="ECO:0000256" key="15">
    <source>
        <dbReference type="ARBA" id="ARBA00032806"/>
    </source>
</evidence>
<dbReference type="PRINTS" id="PR00724">
    <property type="entry name" value="CRBOXYPTASEC"/>
</dbReference>
<evidence type="ECO:0000256" key="3">
    <source>
        <dbReference type="ARBA" id="ARBA00009431"/>
    </source>
</evidence>
<dbReference type="CDD" id="cd00560">
    <property type="entry name" value="PanC"/>
    <property type="match status" value="1"/>
</dbReference>
<evidence type="ECO:0000256" key="18">
    <source>
        <dbReference type="SAM" id="SignalP"/>
    </source>
</evidence>
<comment type="similarity">
    <text evidence="3">Belongs to the peptidase S10 family.</text>
</comment>
<dbReference type="InterPro" id="IPR029058">
    <property type="entry name" value="AB_hydrolase_fold"/>
</dbReference>
<reference evidence="19" key="1">
    <citation type="submission" date="2023-02" db="EMBL/GenBank/DDBJ databases">
        <authorList>
            <person name="Palmer J.M."/>
        </authorList>
    </citation>
    <scope>NUCLEOTIDE SEQUENCE</scope>
    <source>
        <strain evidence="19">FW57</strain>
    </source>
</reference>
<dbReference type="InterPro" id="IPR042176">
    <property type="entry name" value="Pantoate_ligase_C"/>
</dbReference>
<evidence type="ECO:0000256" key="5">
    <source>
        <dbReference type="ARBA" id="ARBA00015647"/>
    </source>
</evidence>
<evidence type="ECO:0000256" key="9">
    <source>
        <dbReference type="ARBA" id="ARBA00022670"/>
    </source>
</evidence>
<evidence type="ECO:0000256" key="12">
    <source>
        <dbReference type="ARBA" id="ARBA00022840"/>
    </source>
</evidence>
<evidence type="ECO:0000256" key="7">
    <source>
        <dbReference type="ARBA" id="ARBA00022645"/>
    </source>
</evidence>
<dbReference type="PANTHER" id="PTHR21299">
    <property type="entry name" value="CYTIDYLATE KINASE/PANTOATE-BETA-ALANINE LIGASE"/>
    <property type="match status" value="1"/>
</dbReference>
<dbReference type="GO" id="GO:0006508">
    <property type="term" value="P:proteolysis"/>
    <property type="evidence" value="ECO:0007669"/>
    <property type="project" value="UniProtKB-KW"/>
</dbReference>
<keyword evidence="8" id="KW-0566">Pantothenate biosynthesis</keyword>
<keyword evidence="18" id="KW-0732">Signal</keyword>
<dbReference type="GO" id="GO:0004185">
    <property type="term" value="F:serine-type carboxypeptidase activity"/>
    <property type="evidence" value="ECO:0007669"/>
    <property type="project" value="InterPro"/>
</dbReference>
<comment type="pathway">
    <text evidence="1">Cofactor biosynthesis; (R)-pantothenate biosynthesis; (R)-pantothenate from (R)-pantoate and beta-alanine: step 1/1.</text>
</comment>
<proteinExistence type="inferred from homology"/>
<feature type="signal peptide" evidence="18">
    <location>
        <begin position="1"/>
        <end position="18"/>
    </location>
</feature>
<dbReference type="GO" id="GO:0004592">
    <property type="term" value="F:pantoate-beta-alanine ligase activity"/>
    <property type="evidence" value="ECO:0007669"/>
    <property type="project" value="UniProtKB-EC"/>
</dbReference>
<evidence type="ECO:0000256" key="8">
    <source>
        <dbReference type="ARBA" id="ARBA00022655"/>
    </source>
</evidence>
<evidence type="ECO:0000256" key="2">
    <source>
        <dbReference type="ARBA" id="ARBA00009256"/>
    </source>
</evidence>
<dbReference type="Gene3D" id="3.40.50.1820">
    <property type="entry name" value="alpha/beta hydrolase"/>
    <property type="match status" value="1"/>
</dbReference>
<gene>
    <name evidence="19" type="ORF">NEMBOFW57_007713</name>
</gene>
<feature type="region of interest" description="Disordered" evidence="17">
    <location>
        <begin position="605"/>
        <end position="629"/>
    </location>
</feature>
<comment type="caution">
    <text evidence="19">The sequence shown here is derived from an EMBL/GenBank/DDBJ whole genome shotgun (WGS) entry which is preliminary data.</text>
</comment>
<dbReference type="InterPro" id="IPR001563">
    <property type="entry name" value="Peptidase_S10"/>
</dbReference>
<keyword evidence="11" id="KW-0378">Hydrolase</keyword>
<dbReference type="FunFam" id="3.40.50.620:FF:000013">
    <property type="entry name" value="Pantothenate synthetase"/>
    <property type="match status" value="1"/>
</dbReference>
<dbReference type="SUPFAM" id="SSF52374">
    <property type="entry name" value="Nucleotidylyl transferase"/>
    <property type="match status" value="1"/>
</dbReference>
<protein>
    <recommendedName>
        <fullName evidence="5">Pantoate--beta-alanine ligase</fullName>
        <ecNumber evidence="4">6.3.2.1</ecNumber>
    </recommendedName>
    <alternativeName>
        <fullName evidence="15">Pantoate-activating enzyme</fullName>
    </alternativeName>
    <alternativeName>
        <fullName evidence="14">Pantothenate synthetase</fullName>
    </alternativeName>
</protein>
<dbReference type="EMBL" id="JAHCVI010000003">
    <property type="protein sequence ID" value="KAG7288187.1"/>
    <property type="molecule type" value="Genomic_DNA"/>
</dbReference>